<dbReference type="Gene3D" id="3.40.50.11780">
    <property type="match status" value="1"/>
</dbReference>
<evidence type="ECO:0000256" key="1">
    <source>
        <dbReference type="ARBA" id="ARBA00008005"/>
    </source>
</evidence>
<dbReference type="RefSeq" id="WP_146383569.1">
    <property type="nucleotide sequence ID" value="NZ_VFIO01000001.1"/>
</dbReference>
<dbReference type="EMBL" id="VFIO01000001">
    <property type="protein sequence ID" value="TWR92067.1"/>
    <property type="molecule type" value="Genomic_DNA"/>
</dbReference>
<evidence type="ECO:0000313" key="5">
    <source>
        <dbReference type="Proteomes" id="UP000318428"/>
    </source>
</evidence>
<protein>
    <submittedName>
        <fullName evidence="4">Phage tail sheath family protein</fullName>
    </submittedName>
</protein>
<evidence type="ECO:0000259" key="3">
    <source>
        <dbReference type="Pfam" id="PF17482"/>
    </source>
</evidence>
<evidence type="ECO:0000256" key="2">
    <source>
        <dbReference type="SAM" id="MobiDB-lite"/>
    </source>
</evidence>
<organism evidence="4 5">
    <name type="scientific">Pseudomonas saxonica</name>
    <dbReference type="NCBI Taxonomy" id="2600598"/>
    <lineage>
        <taxon>Bacteria</taxon>
        <taxon>Pseudomonadati</taxon>
        <taxon>Pseudomonadota</taxon>
        <taxon>Gammaproteobacteria</taxon>
        <taxon>Pseudomonadales</taxon>
        <taxon>Pseudomonadaceae</taxon>
        <taxon>Pseudomonas</taxon>
    </lineage>
</organism>
<keyword evidence="5" id="KW-1185">Reference proteome</keyword>
<dbReference type="PANTHER" id="PTHR35861:SF1">
    <property type="entry name" value="PHAGE TAIL SHEATH PROTEIN"/>
    <property type="match status" value="1"/>
</dbReference>
<dbReference type="Proteomes" id="UP000318428">
    <property type="component" value="Unassembled WGS sequence"/>
</dbReference>
<reference evidence="4 5" key="1">
    <citation type="submission" date="2019-06" db="EMBL/GenBank/DDBJ databases">
        <title>Pseudomonas bimorpha sp. nov. isolated from bovine raw milk and skim milk concentrate.</title>
        <authorList>
            <person name="Hofmann K."/>
            <person name="Huptas C."/>
            <person name="Doll E."/>
            <person name="Scherer S."/>
            <person name="Wenning M."/>
        </authorList>
    </citation>
    <scope>NUCLEOTIDE SEQUENCE [LARGE SCALE GENOMIC DNA]</scope>
    <source>
        <strain evidence="4 5">DSM 108989</strain>
    </source>
</reference>
<feature type="region of interest" description="Disordered" evidence="2">
    <location>
        <begin position="146"/>
        <end position="168"/>
    </location>
</feature>
<sequence>MPDEYKYPGVYIEEDATPGLSISSSATAVPVFAHDGSEVVSDKLERIDSWLDFLGLVITDSNGRVNLEGTLYLSMEAYFQCGGGRAYLCQTVFLEKHVSTNDEITLLVSAGVPIGDLGSALTELTGAGKTVFAILDSIPELTGVPAVPPAKSKVDEEPEPAPGDMDAYPASNNAAVYGPWLNKPGRNAKVPPSAAAAGLFAKTDRERGVWKAPANVALAGGLTPSQRFSERVHGDYNANAKPLNLFRTFAGGSSLLWGARTLSNNAPHWRYVPVRRLFDTVERDISRAMEGMMFEPNNQPTWEKVKAAAYNYLFDLWKQGALLGTKPEQAFFINIGKGLSMTQAQINAGELVVEIGLNAVRPVEFIILKFTQNIGAP</sequence>
<feature type="domain" description="Tail sheath protein C-terminal" evidence="3">
    <location>
        <begin position="267"/>
        <end position="371"/>
    </location>
</feature>
<name>A0ABY3GK27_9PSED</name>
<gene>
    <name evidence="4" type="ORF">FJD38_00145</name>
</gene>
<evidence type="ECO:0000313" key="4">
    <source>
        <dbReference type="EMBL" id="TWR92067.1"/>
    </source>
</evidence>
<comment type="similarity">
    <text evidence="1">Belongs to the myoviridae tail sheath protein family.</text>
</comment>
<dbReference type="Pfam" id="PF17482">
    <property type="entry name" value="Phage_sheath_1C"/>
    <property type="match status" value="1"/>
</dbReference>
<comment type="caution">
    <text evidence="4">The sequence shown here is derived from an EMBL/GenBank/DDBJ whole genome shotgun (WGS) entry which is preliminary data.</text>
</comment>
<dbReference type="InterPro" id="IPR052042">
    <property type="entry name" value="Tail_sheath_structural"/>
</dbReference>
<proteinExistence type="inferred from homology"/>
<dbReference type="PANTHER" id="PTHR35861">
    <property type="match status" value="1"/>
</dbReference>
<dbReference type="InterPro" id="IPR020287">
    <property type="entry name" value="Tail_sheath_C"/>
</dbReference>
<accession>A0ABY3GK27</accession>